<keyword evidence="1" id="KW-1133">Transmembrane helix</keyword>
<keyword evidence="3" id="KW-1185">Reference proteome</keyword>
<organism evidence="2 3">
    <name type="scientific">Ureibacillus thermophilus</name>
    <dbReference type="NCBI Taxonomy" id="367743"/>
    <lineage>
        <taxon>Bacteria</taxon>
        <taxon>Bacillati</taxon>
        <taxon>Bacillota</taxon>
        <taxon>Bacilli</taxon>
        <taxon>Bacillales</taxon>
        <taxon>Caryophanaceae</taxon>
        <taxon>Ureibacillus</taxon>
    </lineage>
</organism>
<accession>A0A4P6URH6</accession>
<evidence type="ECO:0000256" key="1">
    <source>
        <dbReference type="SAM" id="Phobius"/>
    </source>
</evidence>
<dbReference type="Proteomes" id="UP000291151">
    <property type="component" value="Chromosome"/>
</dbReference>
<dbReference type="AlphaFoldDB" id="A0A4P6URH6"/>
<feature type="transmembrane region" description="Helical" evidence="1">
    <location>
        <begin position="12"/>
        <end position="34"/>
    </location>
</feature>
<evidence type="ECO:0000313" key="3">
    <source>
        <dbReference type="Proteomes" id="UP000291151"/>
    </source>
</evidence>
<dbReference type="RefSeq" id="WP_208649428.1">
    <property type="nucleotide sequence ID" value="NZ_CP036528.1"/>
</dbReference>
<gene>
    <name evidence="2" type="ORF">DKZ56_07565</name>
</gene>
<reference evidence="2 3" key="1">
    <citation type="submission" date="2019-02" db="EMBL/GenBank/DDBJ databases">
        <title>Ureibacillus thermophilus.</title>
        <authorList>
            <person name="Sunny J.S."/>
            <person name="Natarajan A."/>
            <person name="Saleena L.M."/>
        </authorList>
    </citation>
    <scope>NUCLEOTIDE SEQUENCE [LARGE SCALE GENOMIC DNA]</scope>
    <source>
        <strain evidence="2 3">LM102</strain>
    </source>
</reference>
<keyword evidence="1" id="KW-0812">Transmembrane</keyword>
<dbReference type="EMBL" id="CP036528">
    <property type="protein sequence ID" value="QBK25733.1"/>
    <property type="molecule type" value="Genomic_DNA"/>
</dbReference>
<name>A0A4P6URH6_9BACL</name>
<keyword evidence="1" id="KW-0472">Membrane</keyword>
<proteinExistence type="predicted"/>
<evidence type="ECO:0000313" key="2">
    <source>
        <dbReference type="EMBL" id="QBK25733.1"/>
    </source>
</evidence>
<dbReference type="KEGG" id="uth:DKZ56_07565"/>
<sequence length="152" mass="17667">MKYLKNERGGKPLIITVVILCVFFLISGVATVYFTMKDRNLKFSEEVVAEATKVAEAELAKVFAVTEKYPFEKRFEAIQSIGYREPKEGEYAVFTFEKEYDEDDEFYVILKMRPHKTEKNLSIINVAVFDKKSGSRIIEKNNVLKWETSENE</sequence>
<protein>
    <submittedName>
        <fullName evidence="2">Uncharacterized protein</fullName>
    </submittedName>
</protein>